<evidence type="ECO:0000259" key="5">
    <source>
        <dbReference type="SMART" id="SM01349"/>
    </source>
</evidence>
<evidence type="ECO:0000256" key="4">
    <source>
        <dbReference type="SAM" id="MobiDB-lite"/>
    </source>
</evidence>
<protein>
    <recommendedName>
        <fullName evidence="5">TOG domain-containing protein</fullName>
    </recommendedName>
</protein>
<evidence type="ECO:0000256" key="1">
    <source>
        <dbReference type="ARBA" id="ARBA00004245"/>
    </source>
</evidence>
<comment type="subcellular location">
    <subcellularLocation>
        <location evidence="1">Cytoplasm</location>
        <location evidence="1">Cytoskeleton</location>
    </subcellularLocation>
</comment>
<evidence type="ECO:0000256" key="2">
    <source>
        <dbReference type="ARBA" id="ARBA00022490"/>
    </source>
</evidence>
<evidence type="ECO:0000256" key="3">
    <source>
        <dbReference type="ARBA" id="ARBA00023212"/>
    </source>
</evidence>
<evidence type="ECO:0000313" key="6">
    <source>
        <dbReference type="EMBL" id="CDQ60170.1"/>
    </source>
</evidence>
<dbReference type="FunFam" id="1.25.10.10:FF:000052">
    <property type="entry name" value="Cytoskeleton associated protein 5"/>
    <property type="match status" value="1"/>
</dbReference>
<dbReference type="Gene3D" id="1.25.10.10">
    <property type="entry name" value="Leucine-rich Repeat Variant"/>
    <property type="match status" value="2"/>
</dbReference>
<reference evidence="6" key="1">
    <citation type="journal article" date="2014" name="Nat. Commun.">
        <title>The rainbow trout genome provides novel insights into evolution after whole-genome duplication in vertebrates.</title>
        <authorList>
            <person name="Berthelot C."/>
            <person name="Brunet F."/>
            <person name="Chalopin D."/>
            <person name="Juanchich A."/>
            <person name="Bernard M."/>
            <person name="Noel B."/>
            <person name="Bento P."/>
            <person name="Da Silva C."/>
            <person name="Labadie K."/>
            <person name="Alberti A."/>
            <person name="Aury J.M."/>
            <person name="Louis A."/>
            <person name="Dehais P."/>
            <person name="Bardou P."/>
            <person name="Montfort J."/>
            <person name="Klopp C."/>
            <person name="Cabau C."/>
            <person name="Gaspin C."/>
            <person name="Thorgaard G.H."/>
            <person name="Boussaha M."/>
            <person name="Quillet E."/>
            <person name="Guyomard R."/>
            <person name="Galiana D."/>
            <person name="Bobe J."/>
            <person name="Volff J.N."/>
            <person name="Genet C."/>
            <person name="Wincker P."/>
            <person name="Jaillon O."/>
            <person name="Roest Crollius H."/>
            <person name="Guiguen Y."/>
        </authorList>
    </citation>
    <scope>NUCLEOTIDE SEQUENCE [LARGE SCALE GENOMIC DNA]</scope>
</reference>
<dbReference type="GO" id="GO:0007051">
    <property type="term" value="P:spindle organization"/>
    <property type="evidence" value="ECO:0007669"/>
    <property type="project" value="InterPro"/>
</dbReference>
<dbReference type="EMBL" id="FR904342">
    <property type="protein sequence ID" value="CDQ60170.1"/>
    <property type="molecule type" value="Genomic_DNA"/>
</dbReference>
<dbReference type="GO" id="GO:0051010">
    <property type="term" value="F:microtubule plus-end binding"/>
    <property type="evidence" value="ECO:0007669"/>
    <property type="project" value="InterPro"/>
</dbReference>
<feature type="region of interest" description="Disordered" evidence="4">
    <location>
        <begin position="800"/>
        <end position="824"/>
    </location>
</feature>
<gene>
    <name evidence="6" type="ORF">GSONMT00081221001</name>
</gene>
<dbReference type="InterPro" id="IPR045110">
    <property type="entry name" value="XMAP215"/>
</dbReference>
<proteinExistence type="predicted"/>
<feature type="region of interest" description="Disordered" evidence="4">
    <location>
        <begin position="339"/>
        <end position="375"/>
    </location>
</feature>
<name>A0A060W6I7_ONCMY</name>
<dbReference type="InterPro" id="IPR034085">
    <property type="entry name" value="TOG"/>
</dbReference>
<dbReference type="STRING" id="8022.A0A060W6I7"/>
<dbReference type="AlphaFoldDB" id="A0A060W6I7"/>
<dbReference type="Proteomes" id="UP000193380">
    <property type="component" value="Unassembled WGS sequence"/>
</dbReference>
<evidence type="ECO:0000313" key="7">
    <source>
        <dbReference type="Proteomes" id="UP000193380"/>
    </source>
</evidence>
<dbReference type="SUPFAM" id="SSF48371">
    <property type="entry name" value="ARM repeat"/>
    <property type="match status" value="1"/>
</dbReference>
<dbReference type="PANTHER" id="PTHR12609">
    <property type="entry name" value="MICROTUBULE ASSOCIATED PROTEIN XMAP215"/>
    <property type="match status" value="1"/>
</dbReference>
<sequence length="922" mass="102862">MVSKVGDKNWTIRKEGLNEVAAVLSEAKFIKPSLGDLPITLKGRLSDSNKILVQQTLSIMQQMATAMGPALKQHVKTLGIPVITVLGDIKNTVRAAAMATLNSWVEQTGMKEWLEGEELSEELKRENPFLRQEVLGWLAVHLPTMRSVPSDLMLCVPPLFGCLEDRNVDVRKRAQDVLPVFMMHLGFDKMNKATGKLKCLLICLLCCPPPLQVGESKDVVRKDVRAIMGMLCKVYPASRMFPFLMEGTKSKNSKQRAECLEELGCLIGFYGMSVCQPTAAKSLKEIAVHIGDRDTSVRNTALNTVVTVYNVCGEQVYKLIGHLSEKDMSMLEERIKRSAKKTLASTAPTPKQGEEKALPTHPNASLPQKPSNRAQPPIKLSQIRLNALGQSQQAEPSHVCSVGEFHLDLDLLEQLESDQTSVVLPDLVKHKLGDLLDPVIIPEPKLRPVPTHFDELHAGPSSTINLVISQVASGDINTSMKALAQIDEVLRQESIAEVMVGHTDQFLIATSLQLRLAHSTHMADTRLPREDIFKLYSCAIGNMLTLFGVARLAREASMGVLKDLVQGLVTVLLDPRIEESQEGQQLIRSVNMLLRRLFETSDQTNILSALLVLLQDSLLSSAGSPKFSELIMKCLWRMIKFLPDTISSLTLDKILLDVHNFMKLFPKDRLRKLKTDMPHRTLQTLLHTLCRLAGPTILDHLSLIEDKTESELEAHLKRVVKSPKTDTETAHMVPKSKDAEVLGEIFKKISSKENSKEGVSKLWEFKQRHPEVDLASHLKKLPQTFQTFVEHSLNTLCTERGDKARTPYPTTGVGLEPTPGRDELRPSVYQERLKILRQLHGLENNNKPQQREGEDERAALLSKPPVAPSMDVLQSKMSQILHNRQSQDQRRPQSPTRPADSGSTGNLADLMKRLQKIKGNQQ</sequence>
<feature type="region of interest" description="Disordered" evidence="4">
    <location>
        <begin position="841"/>
        <end position="922"/>
    </location>
</feature>
<dbReference type="GO" id="GO:0030951">
    <property type="term" value="P:establishment or maintenance of microtubule cytoskeleton polarity"/>
    <property type="evidence" value="ECO:0007669"/>
    <property type="project" value="InterPro"/>
</dbReference>
<dbReference type="Pfam" id="PF21041">
    <property type="entry name" value="XMAP215_CLASP_TOG"/>
    <property type="match status" value="1"/>
</dbReference>
<dbReference type="InterPro" id="IPR011989">
    <property type="entry name" value="ARM-like"/>
</dbReference>
<dbReference type="GO" id="GO:0061863">
    <property type="term" value="F:microtubule plus end polymerase"/>
    <property type="evidence" value="ECO:0007669"/>
    <property type="project" value="InterPro"/>
</dbReference>
<feature type="compositionally biased region" description="Polar residues" evidence="4">
    <location>
        <begin position="362"/>
        <end position="374"/>
    </location>
</feature>
<dbReference type="PaxDb" id="8022-A0A060W6I7"/>
<feature type="compositionally biased region" description="Basic and acidic residues" evidence="4">
    <location>
        <begin position="849"/>
        <end position="858"/>
    </location>
</feature>
<dbReference type="SMART" id="SM01349">
    <property type="entry name" value="TOG"/>
    <property type="match status" value="1"/>
</dbReference>
<dbReference type="GO" id="GO:0046785">
    <property type="term" value="P:microtubule polymerization"/>
    <property type="evidence" value="ECO:0007669"/>
    <property type="project" value="InterPro"/>
</dbReference>
<keyword evidence="2" id="KW-0963">Cytoplasm</keyword>
<dbReference type="GO" id="GO:0005856">
    <property type="term" value="C:cytoskeleton"/>
    <property type="evidence" value="ECO:0007669"/>
    <property type="project" value="UniProtKB-SubCell"/>
</dbReference>
<dbReference type="InterPro" id="IPR016024">
    <property type="entry name" value="ARM-type_fold"/>
</dbReference>
<organism evidence="6 7">
    <name type="scientific">Oncorhynchus mykiss</name>
    <name type="common">Rainbow trout</name>
    <name type="synonym">Salmo gairdneri</name>
    <dbReference type="NCBI Taxonomy" id="8022"/>
    <lineage>
        <taxon>Eukaryota</taxon>
        <taxon>Metazoa</taxon>
        <taxon>Chordata</taxon>
        <taxon>Craniata</taxon>
        <taxon>Vertebrata</taxon>
        <taxon>Euteleostomi</taxon>
        <taxon>Actinopterygii</taxon>
        <taxon>Neopterygii</taxon>
        <taxon>Teleostei</taxon>
        <taxon>Protacanthopterygii</taxon>
        <taxon>Salmoniformes</taxon>
        <taxon>Salmonidae</taxon>
        <taxon>Salmoninae</taxon>
        <taxon>Oncorhynchus</taxon>
    </lineage>
</organism>
<accession>A0A060W6I7</accession>
<keyword evidence="3" id="KW-0206">Cytoskeleton</keyword>
<reference evidence="6" key="2">
    <citation type="submission" date="2014-03" db="EMBL/GenBank/DDBJ databases">
        <authorList>
            <person name="Genoscope - CEA"/>
        </authorList>
    </citation>
    <scope>NUCLEOTIDE SEQUENCE</scope>
</reference>
<feature type="domain" description="TOG" evidence="5">
    <location>
        <begin position="1"/>
        <end position="210"/>
    </location>
</feature>
<dbReference type="InterPro" id="IPR048491">
    <property type="entry name" value="XMAP215_CLASP_TOG"/>
</dbReference>